<feature type="signal peptide" evidence="4">
    <location>
        <begin position="1"/>
        <end position="21"/>
    </location>
</feature>
<keyword evidence="7" id="KW-1185">Reference proteome</keyword>
<evidence type="ECO:0000256" key="4">
    <source>
        <dbReference type="SAM" id="SignalP"/>
    </source>
</evidence>
<dbReference type="RefSeq" id="WP_211549047.1">
    <property type="nucleotide sequence ID" value="NZ_JAGTUF010000010.1"/>
</dbReference>
<reference evidence="6 7" key="1">
    <citation type="submission" date="2021-04" db="EMBL/GenBank/DDBJ databases">
        <title>Magnetospirillum sulfuroxidans sp. nov., a facultative chemolithoautotrophic sulfur-oxidizing alphaproteobacterium isolated from freshwater sediment and proposals for Paramagetospirillum gen. nov., and Magnetospirillaceae fam. nov.</title>
        <authorList>
            <person name="Koziaeva V."/>
            <person name="Geelhoed J.S."/>
            <person name="Sorokin D.Y."/>
            <person name="Grouzdev D.S."/>
        </authorList>
    </citation>
    <scope>NUCLEOTIDE SEQUENCE [LARGE SCALE GENOMIC DNA]</scope>
    <source>
        <strain evidence="6 7">J10</strain>
    </source>
</reference>
<evidence type="ECO:0000313" key="6">
    <source>
        <dbReference type="EMBL" id="MBR9972364.1"/>
    </source>
</evidence>
<dbReference type="InterPro" id="IPR000914">
    <property type="entry name" value="SBP_5_dom"/>
</dbReference>
<accession>A0ABS5IDE4</accession>
<dbReference type="SUPFAM" id="SSF53850">
    <property type="entry name" value="Periplasmic binding protein-like II"/>
    <property type="match status" value="1"/>
</dbReference>
<dbReference type="Pfam" id="PF00496">
    <property type="entry name" value="SBP_bac_5"/>
    <property type="match status" value="1"/>
</dbReference>
<gene>
    <name evidence="6" type="ORF">KEC16_11630</name>
</gene>
<sequence>MRQVFAVCLLLLAAPFSAVLAAPQHGLAMHGGLKYPADFTHFDYVNPAAPKGGILRLADQGPFDSLNPFIPKGQSPDGVSLPFDTLMESAADEPFSEYGLIAETVETPPDRSWVIFTVRPQARWHDGQPITADDVIFSLDILRTKGAPHYRFYYAGVDRVEKLGERRVKFTFKPGDNRELPLILGQLPVLPKHYWQDKAFDETTLTPPLGSGPYRIAAFEPGRFITYERVKDYWAKDLPTQKGRYNFDTIRYDVYRDGTVALEALKAGEYDLRLENEAKKWATGYANWDAVKNGGAVLREFRHNLPSGMQGYVFNLRRPLFTDIRVREALAQAFDFEWTNRNLFYGQYTRTNSYFDNSELAGKGLPDAAELKLLEPLRAQVPPSVFTRAYESPVTDPDLGNRPNLRRAMALLEQAGWQVVDGRLVNADGQQFRFEILLSSPAFERVSLPFAHNLKRLGIDATVRTVDPTQYVNRVRAFDFDMIVQVWGQSLSPGNEQSMYWTSDAADQPGSRNMGGIRNPAVDALVDKVIAAPDRVALVAATRALDRVLLWNWYVIPQWHSPVIRVALWDKFGQPDTIPLQGWQMFALWAKSAEVK</sequence>
<dbReference type="InterPro" id="IPR030678">
    <property type="entry name" value="Peptide/Ni-bd"/>
</dbReference>
<proteinExistence type="inferred from homology"/>
<dbReference type="Gene3D" id="3.40.190.10">
    <property type="entry name" value="Periplasmic binding protein-like II"/>
    <property type="match status" value="1"/>
</dbReference>
<dbReference type="Proteomes" id="UP000680714">
    <property type="component" value="Unassembled WGS sequence"/>
</dbReference>
<protein>
    <submittedName>
        <fullName evidence="6">ABC transporter substrate-binding protein</fullName>
    </submittedName>
</protein>
<dbReference type="InterPro" id="IPR039424">
    <property type="entry name" value="SBP_5"/>
</dbReference>
<dbReference type="PIRSF" id="PIRSF002741">
    <property type="entry name" value="MppA"/>
    <property type="match status" value="1"/>
</dbReference>
<evidence type="ECO:0000256" key="2">
    <source>
        <dbReference type="ARBA" id="ARBA00005695"/>
    </source>
</evidence>
<name>A0ABS5IDE4_9PROT</name>
<feature type="chain" id="PRO_5046818280" evidence="4">
    <location>
        <begin position="22"/>
        <end position="596"/>
    </location>
</feature>
<dbReference type="Gene3D" id="3.10.105.10">
    <property type="entry name" value="Dipeptide-binding Protein, Domain 3"/>
    <property type="match status" value="1"/>
</dbReference>
<organism evidence="6 7">
    <name type="scientific">Magnetospirillum sulfuroxidans</name>
    <dbReference type="NCBI Taxonomy" id="611300"/>
    <lineage>
        <taxon>Bacteria</taxon>
        <taxon>Pseudomonadati</taxon>
        <taxon>Pseudomonadota</taxon>
        <taxon>Alphaproteobacteria</taxon>
        <taxon>Rhodospirillales</taxon>
        <taxon>Rhodospirillaceae</taxon>
        <taxon>Magnetospirillum</taxon>
    </lineage>
</organism>
<evidence type="ECO:0000259" key="5">
    <source>
        <dbReference type="Pfam" id="PF00496"/>
    </source>
</evidence>
<evidence type="ECO:0000313" key="7">
    <source>
        <dbReference type="Proteomes" id="UP000680714"/>
    </source>
</evidence>
<dbReference type="EMBL" id="JAGTUF010000010">
    <property type="protein sequence ID" value="MBR9972364.1"/>
    <property type="molecule type" value="Genomic_DNA"/>
</dbReference>
<comment type="caution">
    <text evidence="6">The sequence shown here is derived from an EMBL/GenBank/DDBJ whole genome shotgun (WGS) entry which is preliminary data.</text>
</comment>
<comment type="similarity">
    <text evidence="2">Belongs to the bacterial solute-binding protein 5 family.</text>
</comment>
<dbReference type="PANTHER" id="PTHR30290">
    <property type="entry name" value="PERIPLASMIC BINDING COMPONENT OF ABC TRANSPORTER"/>
    <property type="match status" value="1"/>
</dbReference>
<feature type="domain" description="Solute-binding protein family 5" evidence="5">
    <location>
        <begin position="100"/>
        <end position="505"/>
    </location>
</feature>
<comment type="subcellular location">
    <subcellularLocation>
        <location evidence="1">Periplasm</location>
    </subcellularLocation>
</comment>
<dbReference type="PANTHER" id="PTHR30290:SF64">
    <property type="entry name" value="ABC TRANSPORTER PERIPLASMIC BINDING PROTEIN"/>
    <property type="match status" value="1"/>
</dbReference>
<evidence type="ECO:0000256" key="1">
    <source>
        <dbReference type="ARBA" id="ARBA00004418"/>
    </source>
</evidence>
<keyword evidence="3 4" id="KW-0732">Signal</keyword>
<evidence type="ECO:0000256" key="3">
    <source>
        <dbReference type="ARBA" id="ARBA00022729"/>
    </source>
</evidence>
<dbReference type="CDD" id="cd08497">
    <property type="entry name" value="MbnE-like"/>
    <property type="match status" value="1"/>
</dbReference>